<reference evidence="3 4" key="1">
    <citation type="submission" date="2018-11" db="EMBL/GenBank/DDBJ databases">
        <title>Pseudaminobacter arsenicus sp. nov., an arsenic-resistant bacterium isolated from arsenic-rich aquifers.</title>
        <authorList>
            <person name="Mu Y."/>
        </authorList>
    </citation>
    <scope>NUCLEOTIDE SEQUENCE [LARGE SCALE GENOMIC DNA]</scope>
    <source>
        <strain evidence="3 4">CB3</strain>
    </source>
</reference>
<dbReference type="Gene3D" id="3.20.20.140">
    <property type="entry name" value="Metal-dependent hydrolases"/>
    <property type="match status" value="1"/>
</dbReference>
<sequence>MSFQSQALSRIDVHAHYYSARYVDLIESEGCNCGACVKRDPRGPIVDVGPLHAGPLRPHFFDLDLRIAAMDEQRVSAQFLSLTQPMVYWAEPSLARRLSAVFNDDLVTAHERYPNRLFGLAMLPVHHAGEALGEIERIAKAPGIRGVYMGTCIGDMELSDPSLFPVYEALEAASLPIFLHPLKVIGMEDRLKQFFLSNLLGNPFDTAVAAAHLIFGGVLDRFPKLDFVLPHAGGALPFLIGRLQHGWTVRPELAHMEKGPETYLGRFYYDTVAHSDDALAYLIQQVGPQRVLLGSDYCFDMGYERPVEVVEKQAQLSAAEQEAIFSTNAARLLNL</sequence>
<dbReference type="InterPro" id="IPR032465">
    <property type="entry name" value="ACMSD"/>
</dbReference>
<dbReference type="OrthoDB" id="149172at2"/>
<dbReference type="GO" id="GO:0016831">
    <property type="term" value="F:carboxy-lyase activity"/>
    <property type="evidence" value="ECO:0007669"/>
    <property type="project" value="InterPro"/>
</dbReference>
<keyword evidence="1" id="KW-0456">Lyase</keyword>
<organism evidence="3 4">
    <name type="scientific">Borborobacter arsenicus</name>
    <dbReference type="NCBI Taxonomy" id="1851146"/>
    <lineage>
        <taxon>Bacteria</taxon>
        <taxon>Pseudomonadati</taxon>
        <taxon>Pseudomonadota</taxon>
        <taxon>Alphaproteobacteria</taxon>
        <taxon>Hyphomicrobiales</taxon>
        <taxon>Phyllobacteriaceae</taxon>
        <taxon>Borborobacter</taxon>
    </lineage>
</organism>
<proteinExistence type="predicted"/>
<accession>A0A432V3D1</accession>
<comment type="caution">
    <text evidence="3">The sequence shown here is derived from an EMBL/GenBank/DDBJ whole genome shotgun (WGS) entry which is preliminary data.</text>
</comment>
<dbReference type="SUPFAM" id="SSF51556">
    <property type="entry name" value="Metallo-dependent hydrolases"/>
    <property type="match status" value="1"/>
</dbReference>
<dbReference type="GO" id="GO:0016787">
    <property type="term" value="F:hydrolase activity"/>
    <property type="evidence" value="ECO:0007669"/>
    <property type="project" value="UniProtKB-KW"/>
</dbReference>
<dbReference type="EMBL" id="RKST01000017">
    <property type="protein sequence ID" value="RUM96600.1"/>
    <property type="molecule type" value="Genomic_DNA"/>
</dbReference>
<evidence type="ECO:0000259" key="2">
    <source>
        <dbReference type="Pfam" id="PF04909"/>
    </source>
</evidence>
<dbReference type="GO" id="GO:0005737">
    <property type="term" value="C:cytoplasm"/>
    <property type="evidence" value="ECO:0007669"/>
    <property type="project" value="TreeGrafter"/>
</dbReference>
<dbReference type="Proteomes" id="UP000281647">
    <property type="component" value="Unassembled WGS sequence"/>
</dbReference>
<keyword evidence="4" id="KW-1185">Reference proteome</keyword>
<dbReference type="PANTHER" id="PTHR21240:SF28">
    <property type="entry name" value="ISO-OROTATE DECARBOXYLASE (EUROFUNG)"/>
    <property type="match status" value="1"/>
</dbReference>
<name>A0A432V3D1_9HYPH</name>
<dbReference type="PANTHER" id="PTHR21240">
    <property type="entry name" value="2-AMINO-3-CARBOXYLMUCONATE-6-SEMIALDEHYDE DECARBOXYLASE"/>
    <property type="match status" value="1"/>
</dbReference>
<feature type="domain" description="Amidohydrolase-related" evidence="2">
    <location>
        <begin position="11"/>
        <end position="335"/>
    </location>
</feature>
<dbReference type="AlphaFoldDB" id="A0A432V3D1"/>
<protein>
    <submittedName>
        <fullName evidence="3">Amidohydrolase</fullName>
    </submittedName>
</protein>
<keyword evidence="3" id="KW-0378">Hydrolase</keyword>
<dbReference type="GO" id="GO:0019748">
    <property type="term" value="P:secondary metabolic process"/>
    <property type="evidence" value="ECO:0007669"/>
    <property type="project" value="TreeGrafter"/>
</dbReference>
<evidence type="ECO:0000256" key="1">
    <source>
        <dbReference type="ARBA" id="ARBA00023239"/>
    </source>
</evidence>
<dbReference type="RefSeq" id="WP_128627654.1">
    <property type="nucleotide sequence ID" value="NZ_RKST01000017.1"/>
</dbReference>
<gene>
    <name evidence="3" type="ORF">EET67_16555</name>
</gene>
<dbReference type="InterPro" id="IPR032466">
    <property type="entry name" value="Metal_Hydrolase"/>
</dbReference>
<dbReference type="Pfam" id="PF04909">
    <property type="entry name" value="Amidohydro_2"/>
    <property type="match status" value="1"/>
</dbReference>
<evidence type="ECO:0000313" key="3">
    <source>
        <dbReference type="EMBL" id="RUM96600.1"/>
    </source>
</evidence>
<evidence type="ECO:0000313" key="4">
    <source>
        <dbReference type="Proteomes" id="UP000281647"/>
    </source>
</evidence>
<dbReference type="InterPro" id="IPR006680">
    <property type="entry name" value="Amidohydro-rel"/>
</dbReference>